<keyword evidence="3" id="KW-1185">Reference proteome</keyword>
<evidence type="ECO:0008006" key="4">
    <source>
        <dbReference type="Google" id="ProtNLM"/>
    </source>
</evidence>
<feature type="compositionally biased region" description="Low complexity" evidence="1">
    <location>
        <begin position="1321"/>
        <end position="1332"/>
    </location>
</feature>
<feature type="compositionally biased region" description="Low complexity" evidence="1">
    <location>
        <begin position="164"/>
        <end position="185"/>
    </location>
</feature>
<feature type="compositionally biased region" description="Basic and acidic residues" evidence="1">
    <location>
        <begin position="451"/>
        <end position="461"/>
    </location>
</feature>
<dbReference type="Proteomes" id="UP000094569">
    <property type="component" value="Unassembled WGS sequence"/>
</dbReference>
<feature type="compositionally biased region" description="Polar residues" evidence="1">
    <location>
        <begin position="68"/>
        <end position="84"/>
    </location>
</feature>
<dbReference type="VEuPathDB" id="FungiDB:SI65_08655"/>
<feature type="compositionally biased region" description="Basic and acidic residues" evidence="1">
    <location>
        <begin position="319"/>
        <end position="328"/>
    </location>
</feature>
<feature type="region of interest" description="Disordered" evidence="1">
    <location>
        <begin position="955"/>
        <end position="979"/>
    </location>
</feature>
<dbReference type="STRING" id="573508.A0A1E3B4C0"/>
<dbReference type="OrthoDB" id="5416983at2759"/>
<evidence type="ECO:0000256" key="1">
    <source>
        <dbReference type="SAM" id="MobiDB-lite"/>
    </source>
</evidence>
<feature type="compositionally biased region" description="Pro residues" evidence="1">
    <location>
        <begin position="719"/>
        <end position="728"/>
    </location>
</feature>
<feature type="compositionally biased region" description="Pro residues" evidence="1">
    <location>
        <begin position="307"/>
        <end position="318"/>
    </location>
</feature>
<proteinExistence type="predicted"/>
<name>A0A1E3B4C0_ASPCR</name>
<organism evidence="2 3">
    <name type="scientific">Aspergillus cristatus</name>
    <name type="common">Chinese Fuzhuan brick tea-fermentation fungus</name>
    <name type="synonym">Eurotium cristatum</name>
    <dbReference type="NCBI Taxonomy" id="573508"/>
    <lineage>
        <taxon>Eukaryota</taxon>
        <taxon>Fungi</taxon>
        <taxon>Dikarya</taxon>
        <taxon>Ascomycota</taxon>
        <taxon>Pezizomycotina</taxon>
        <taxon>Eurotiomycetes</taxon>
        <taxon>Eurotiomycetidae</taxon>
        <taxon>Eurotiales</taxon>
        <taxon>Aspergillaceae</taxon>
        <taxon>Aspergillus</taxon>
        <taxon>Aspergillus subgen. Aspergillus</taxon>
    </lineage>
</organism>
<feature type="compositionally biased region" description="Polar residues" evidence="1">
    <location>
        <begin position="705"/>
        <end position="718"/>
    </location>
</feature>
<reference evidence="2 3" key="1">
    <citation type="journal article" date="2016" name="BMC Genomics">
        <title>Comparative genomic and transcriptomic analyses of the Fuzhuan brick tea-fermentation fungus Aspergillus cristatus.</title>
        <authorList>
            <person name="Ge Y."/>
            <person name="Wang Y."/>
            <person name="Liu Y."/>
            <person name="Tan Y."/>
            <person name="Ren X."/>
            <person name="Zhang X."/>
            <person name="Hyde K.D."/>
            <person name="Liu Y."/>
            <person name="Liu Z."/>
        </authorList>
    </citation>
    <scope>NUCLEOTIDE SEQUENCE [LARGE SCALE GENOMIC DNA]</scope>
    <source>
        <strain evidence="2 3">GZAAS20.1005</strain>
    </source>
</reference>
<evidence type="ECO:0000313" key="3">
    <source>
        <dbReference type="Proteomes" id="UP000094569"/>
    </source>
</evidence>
<feature type="compositionally biased region" description="Basic and acidic residues" evidence="1">
    <location>
        <begin position="1053"/>
        <end position="1063"/>
    </location>
</feature>
<feature type="compositionally biased region" description="Polar residues" evidence="1">
    <location>
        <begin position="206"/>
        <end position="223"/>
    </location>
</feature>
<feature type="compositionally biased region" description="Polar residues" evidence="1">
    <location>
        <begin position="812"/>
        <end position="841"/>
    </location>
</feature>
<feature type="compositionally biased region" description="Basic residues" evidence="1">
    <location>
        <begin position="1291"/>
        <end position="1310"/>
    </location>
</feature>
<dbReference type="EMBL" id="JXNT01000014">
    <property type="protein sequence ID" value="ODM15815.1"/>
    <property type="molecule type" value="Genomic_DNA"/>
</dbReference>
<accession>A0A1E3B4C0</accession>
<feature type="compositionally biased region" description="Polar residues" evidence="1">
    <location>
        <begin position="1333"/>
        <end position="1359"/>
    </location>
</feature>
<feature type="compositionally biased region" description="Basic and acidic residues" evidence="1">
    <location>
        <begin position="656"/>
        <end position="688"/>
    </location>
</feature>
<feature type="compositionally biased region" description="Pro residues" evidence="1">
    <location>
        <begin position="388"/>
        <end position="402"/>
    </location>
</feature>
<feature type="region of interest" description="Disordered" evidence="1">
    <location>
        <begin position="866"/>
        <end position="941"/>
    </location>
</feature>
<sequence length="1359" mass="145701">MSQSVDPADSRIVMAEQNGHDVVNRTLSGGEPSPSDVPASTNDKTPAGGDVGEIKDTATTTQPDTRTNAQESYGQRNIGDSLQYQKDMERNSGASTTTETSKQGPGPVASRALEMSGRTASSDGGDDTGSQGGSESDASRADSKQPSRVGSVKKPASFKPVSFAKFAVPKAPGAPAAPKAPERAPLSTATPLGVPQPSSRPRLVAKTTSNLRDSLSKTGTSATKPGGGGPDPNQVWNRNRPAQPPPSKHLTDEELKQQYGIHMTSRIQEDAGATEGKWADIEDDEDDWAPETIEWTDGTKTNLNNAEPPPQQPGPEVKPPPEPKEPLPRIEQPSPLKETVGPVPKPTTSVGPNPTVLRLGANAEKQARSASISSKGINDKLGSSSTSPAPPPSKSPWAPLPPVEKVSPVVPPVQLQPPSRIPNREPPASDGPSGPATGGFPPSGFSQPREIAADDFNRAWKDSQTGAPRELYNSRSGRYEPVSETKRGAWRNEQTFRGPSVLQRPAPGEQTGPAEPSAAFQTHRAGGQDGAHWTRRRTSSNVSGGSGSFARRMSVGRPDVAQRALEGRRGSQVNGMTELQPPNRELPVPKGAQLRDVSPGRQAPGPAWSTRAPATINDVPASAVSGAPQQPPPAPLEEQAAAPQAPQEDPVAMQERIMKEKRMEARQRRIEQEEKEEAAKRERIRQKLEALGPAPEKPKRKESIEASQVEPTAATSHSPPKPPVPEPTGEPKQYGMMKVHHPESVKKLVAANERERNTERTPPTSIAKRVPSPAREPQQDAPATNGLDKPIEFQPQVPAKHPEPQVDEQGPQWRNNLHVSNSYSPWSPNNQFIRSPPSLTNPWKPLSNDKTLGNGIFDPGLGGFPAKDLPPLRGPLNLDQPPIVPVSQPFSAPPETVSISPLPSPEVRHTSYDPLSALGHPGPIGPPSSQQPHWPHEPRVTGSAAWNNFQAVAAKREAEENEKRRNEMNAFRDGPSSLQVNFNETWRQVRTGDQVGQRQLVGITTRTAEPAIPAPNPLPGLDNVGGLPFPDSHARPFVMPRSSRFFPQATEQFKKPAVEEDPSRSPSPPPPEEIWSHPVFASDSSRPLVHLPAPKPVVKLPPKAVAPPPAPPTFASMVAAPPRNPPPMSTATTWQEKINGLFGKKTIPEKRNALVVISATKEPLDVPSQIAAVSVSLPHTVEAEVQVGVGREIEDGVFIAKQVEQAEEMFEDREIGSLPVVRVPNMAPPAAWLAAPPPAQSRPKPKNPAQVLSVEPYLFGFQDKDSSGNIRIFIRFPGADAPKVLTLPKKAGSHNPRHRGPSTFKPRKGGKSREGTGNVNPKKSASSQQPSSGNIASPRQPRNGTWGSRTSNAPRQAAT</sequence>
<comment type="caution">
    <text evidence="2">The sequence shown here is derived from an EMBL/GenBank/DDBJ whole genome shotgun (WGS) entry which is preliminary data.</text>
</comment>
<feature type="region of interest" description="Disordered" evidence="1">
    <location>
        <begin position="1053"/>
        <end position="1078"/>
    </location>
</feature>
<feature type="compositionally biased region" description="Polar residues" evidence="1">
    <location>
        <begin position="92"/>
        <end position="103"/>
    </location>
</feature>
<feature type="compositionally biased region" description="Basic and acidic residues" evidence="1">
    <location>
        <begin position="955"/>
        <end position="967"/>
    </location>
</feature>
<feature type="compositionally biased region" description="Low complexity" evidence="1">
    <location>
        <begin position="57"/>
        <end position="67"/>
    </location>
</feature>
<gene>
    <name evidence="2" type="ORF">SI65_08655</name>
</gene>
<protein>
    <recommendedName>
        <fullName evidence="4">PI-PLC Y-box domain-containing protein</fullName>
    </recommendedName>
</protein>
<feature type="compositionally biased region" description="Basic and acidic residues" evidence="1">
    <location>
        <begin position="477"/>
        <end position="487"/>
    </location>
</feature>
<evidence type="ECO:0000313" key="2">
    <source>
        <dbReference type="EMBL" id="ODM15815.1"/>
    </source>
</evidence>
<feature type="region of interest" description="Disordered" evidence="1">
    <location>
        <begin position="1"/>
        <end position="846"/>
    </location>
</feature>
<feature type="compositionally biased region" description="Basic and acidic residues" evidence="1">
    <location>
        <begin position="740"/>
        <end position="759"/>
    </location>
</feature>
<feature type="compositionally biased region" description="Low complexity" evidence="1">
    <location>
        <begin position="636"/>
        <end position="652"/>
    </location>
</feature>
<feature type="region of interest" description="Disordered" evidence="1">
    <location>
        <begin position="1285"/>
        <end position="1359"/>
    </location>
</feature>